<dbReference type="InterPro" id="IPR012340">
    <property type="entry name" value="NA-bd_OB-fold"/>
</dbReference>
<accession>A0A6N7F0Y3</accession>
<dbReference type="EMBL" id="WHNW01000007">
    <property type="protein sequence ID" value="MPV86448.1"/>
    <property type="molecule type" value="Genomic_DNA"/>
</dbReference>
<dbReference type="Gene3D" id="1.10.150.20">
    <property type="entry name" value="5' to 3' exonuclease, C-terminal subdomain"/>
    <property type="match status" value="2"/>
</dbReference>
<evidence type="ECO:0000256" key="8">
    <source>
        <dbReference type="ARBA" id="ARBA00022833"/>
    </source>
</evidence>
<dbReference type="Proteomes" id="UP000471298">
    <property type="component" value="Unassembled WGS sequence"/>
</dbReference>
<comment type="caution">
    <text evidence="17">The sequence shown here is derived from an EMBL/GenBank/DDBJ whole genome shotgun (WGS) entry which is preliminary data.</text>
</comment>
<evidence type="ECO:0000256" key="10">
    <source>
        <dbReference type="ARBA" id="ARBA00023027"/>
    </source>
</evidence>
<keyword evidence="7 14" id="KW-0227">DNA damage</keyword>
<comment type="function">
    <text evidence="1 14">DNA ligase that catalyzes the formation of phosphodiester linkages between 5'-phosphoryl and 3'-hydroxyl groups in double-stranded DNA using NAD as a coenzyme and as the energy source for the reaction. It is essential for DNA replication and repair of damaged DNA.</text>
</comment>
<dbReference type="GO" id="GO:0006260">
    <property type="term" value="P:DNA replication"/>
    <property type="evidence" value="ECO:0007669"/>
    <property type="project" value="UniProtKB-KW"/>
</dbReference>
<evidence type="ECO:0000256" key="12">
    <source>
        <dbReference type="ARBA" id="ARBA00034005"/>
    </source>
</evidence>
<evidence type="ECO:0000256" key="1">
    <source>
        <dbReference type="ARBA" id="ARBA00004067"/>
    </source>
</evidence>
<dbReference type="InterPro" id="IPR003583">
    <property type="entry name" value="Hlx-hairpin-Hlx_DNA-bd_motif"/>
</dbReference>
<keyword evidence="10 14" id="KW-0520">NAD</keyword>
<dbReference type="Gene3D" id="2.40.50.140">
    <property type="entry name" value="Nucleic acid-binding proteins"/>
    <property type="match status" value="1"/>
</dbReference>
<dbReference type="GO" id="GO:0003677">
    <property type="term" value="F:DNA binding"/>
    <property type="evidence" value="ECO:0007669"/>
    <property type="project" value="InterPro"/>
</dbReference>
<evidence type="ECO:0000259" key="16">
    <source>
        <dbReference type="PROSITE" id="PS50172"/>
    </source>
</evidence>
<dbReference type="FunCoup" id="A0A6N7F0Y3">
    <property type="interactions" value="387"/>
</dbReference>
<evidence type="ECO:0000256" key="6">
    <source>
        <dbReference type="ARBA" id="ARBA00022723"/>
    </source>
</evidence>
<dbReference type="InterPro" id="IPR004149">
    <property type="entry name" value="Znf_DNAligase_C4"/>
</dbReference>
<evidence type="ECO:0000256" key="2">
    <source>
        <dbReference type="ARBA" id="ARBA00012722"/>
    </source>
</evidence>
<evidence type="ECO:0000256" key="15">
    <source>
        <dbReference type="RuleBase" id="RU000618"/>
    </source>
</evidence>
<dbReference type="EC" id="6.5.1.2" evidence="2 14"/>
<dbReference type="Gene3D" id="1.10.287.610">
    <property type="entry name" value="Helix hairpin bin"/>
    <property type="match status" value="1"/>
</dbReference>
<dbReference type="SMART" id="SM00292">
    <property type="entry name" value="BRCT"/>
    <property type="match status" value="1"/>
</dbReference>
<dbReference type="GO" id="GO:0005829">
    <property type="term" value="C:cytosol"/>
    <property type="evidence" value="ECO:0007669"/>
    <property type="project" value="TreeGrafter"/>
</dbReference>
<evidence type="ECO:0000313" key="18">
    <source>
        <dbReference type="Proteomes" id="UP000471298"/>
    </source>
</evidence>
<feature type="binding site" evidence="14">
    <location>
        <begin position="84"/>
        <end position="85"/>
    </location>
    <ligand>
        <name>NAD(+)</name>
        <dbReference type="ChEBI" id="CHEBI:57540"/>
    </ligand>
</feature>
<dbReference type="CDD" id="cd17748">
    <property type="entry name" value="BRCT_DNA_ligase_like"/>
    <property type="match status" value="1"/>
</dbReference>
<dbReference type="FunFam" id="1.10.150.20:FF:000007">
    <property type="entry name" value="DNA ligase"/>
    <property type="match status" value="1"/>
</dbReference>
<reference evidence="17 18" key="1">
    <citation type="submission" date="2019-10" db="EMBL/GenBank/DDBJ databases">
        <title>Cardiobacteriales fam. a chemoheterotrophic member of the order Cardiobacteriales, and proposal of Cardiobacteriales fam. nov.</title>
        <authorList>
            <person name="Wang C."/>
        </authorList>
    </citation>
    <scope>NUCLEOTIDE SEQUENCE [LARGE SCALE GENOMIC DNA]</scope>
    <source>
        <strain evidence="17 18">ML27</strain>
    </source>
</reference>
<dbReference type="PANTHER" id="PTHR23389">
    <property type="entry name" value="CHROMOSOME TRANSMISSION FIDELITY FACTOR 18"/>
    <property type="match status" value="1"/>
</dbReference>
<gene>
    <name evidence="14 17" type="primary">ligA</name>
    <name evidence="17" type="ORF">GCU85_06855</name>
</gene>
<dbReference type="InterPro" id="IPR018239">
    <property type="entry name" value="DNA_ligase_AS"/>
</dbReference>
<dbReference type="Pfam" id="PF00533">
    <property type="entry name" value="BRCT"/>
    <property type="match status" value="1"/>
</dbReference>
<comment type="catalytic activity">
    <reaction evidence="12 14 15">
        <text>NAD(+) + (deoxyribonucleotide)n-3'-hydroxyl + 5'-phospho-(deoxyribonucleotide)m = (deoxyribonucleotide)n+m + AMP + beta-nicotinamide D-nucleotide.</text>
        <dbReference type="EC" id="6.5.1.2"/>
    </reaction>
</comment>
<dbReference type="PROSITE" id="PS01056">
    <property type="entry name" value="DNA_LIGASE_N2"/>
    <property type="match status" value="1"/>
</dbReference>
<keyword evidence="14" id="KW-0464">Manganese</keyword>
<dbReference type="Pfam" id="PF03119">
    <property type="entry name" value="DNA_ligase_ZBD"/>
    <property type="match status" value="1"/>
</dbReference>
<dbReference type="PROSITE" id="PS50172">
    <property type="entry name" value="BRCT"/>
    <property type="match status" value="1"/>
</dbReference>
<evidence type="ECO:0000256" key="9">
    <source>
        <dbReference type="ARBA" id="ARBA00022842"/>
    </source>
</evidence>
<dbReference type="InterPro" id="IPR013839">
    <property type="entry name" value="DNAligase_adenylation"/>
</dbReference>
<protein>
    <recommendedName>
        <fullName evidence="3 14">DNA ligase</fullName>
        <ecNumber evidence="2 14">6.5.1.2</ecNumber>
    </recommendedName>
    <alternativeName>
        <fullName evidence="14">Polydeoxyribonucleotide synthase [NAD(+)]</fullName>
    </alternativeName>
</protein>
<dbReference type="InterPro" id="IPR001357">
    <property type="entry name" value="BRCT_dom"/>
</dbReference>
<evidence type="ECO:0000256" key="14">
    <source>
        <dbReference type="HAMAP-Rule" id="MF_01588"/>
    </source>
</evidence>
<dbReference type="Pfam" id="PF12826">
    <property type="entry name" value="HHH_2"/>
    <property type="match status" value="1"/>
</dbReference>
<dbReference type="GO" id="GO:0003911">
    <property type="term" value="F:DNA ligase (NAD+) activity"/>
    <property type="evidence" value="ECO:0007669"/>
    <property type="project" value="UniProtKB-UniRule"/>
</dbReference>
<dbReference type="InterPro" id="IPR001679">
    <property type="entry name" value="DNA_ligase"/>
</dbReference>
<dbReference type="NCBIfam" id="TIGR00575">
    <property type="entry name" value="dnlj"/>
    <property type="match status" value="1"/>
</dbReference>
<evidence type="ECO:0000256" key="5">
    <source>
        <dbReference type="ARBA" id="ARBA00022705"/>
    </source>
</evidence>
<feature type="domain" description="BRCT" evidence="16">
    <location>
        <begin position="601"/>
        <end position="679"/>
    </location>
</feature>
<feature type="binding site" evidence="14">
    <location>
        <begin position="35"/>
        <end position="39"/>
    </location>
    <ligand>
        <name>NAD(+)</name>
        <dbReference type="ChEBI" id="CHEBI:57540"/>
    </ligand>
</feature>
<organism evidence="17 18">
    <name type="scientific">Ostreibacterium oceani</name>
    <dbReference type="NCBI Taxonomy" id="2654998"/>
    <lineage>
        <taxon>Bacteria</taxon>
        <taxon>Pseudomonadati</taxon>
        <taxon>Pseudomonadota</taxon>
        <taxon>Gammaproteobacteria</taxon>
        <taxon>Cardiobacteriales</taxon>
        <taxon>Ostreibacteriaceae</taxon>
        <taxon>Ostreibacterium</taxon>
    </lineage>
</organism>
<dbReference type="AlphaFoldDB" id="A0A6N7F0Y3"/>
<dbReference type="SUPFAM" id="SSF50249">
    <property type="entry name" value="Nucleic acid-binding proteins"/>
    <property type="match status" value="1"/>
</dbReference>
<keyword evidence="8 14" id="KW-0862">Zinc</keyword>
<keyword evidence="6 14" id="KW-0479">Metal-binding</keyword>
<keyword evidence="5 14" id="KW-0235">DNA replication</keyword>
<feature type="binding site" evidence="14">
    <location>
        <position position="180"/>
    </location>
    <ligand>
        <name>NAD(+)</name>
        <dbReference type="ChEBI" id="CHEBI:57540"/>
    </ligand>
</feature>
<dbReference type="SMART" id="SM00278">
    <property type="entry name" value="HhH1"/>
    <property type="match status" value="4"/>
</dbReference>
<evidence type="ECO:0000256" key="3">
    <source>
        <dbReference type="ARBA" id="ARBA00013308"/>
    </source>
</evidence>
<dbReference type="InterPro" id="IPR013840">
    <property type="entry name" value="DNAligase_N"/>
</dbReference>
<dbReference type="NCBIfam" id="NF005932">
    <property type="entry name" value="PRK07956.1"/>
    <property type="match status" value="1"/>
</dbReference>
<dbReference type="InterPro" id="IPR036420">
    <property type="entry name" value="BRCT_dom_sf"/>
</dbReference>
<dbReference type="InterPro" id="IPR033136">
    <property type="entry name" value="DNA_ligase_CS"/>
</dbReference>
<dbReference type="SUPFAM" id="SSF56091">
    <property type="entry name" value="DNA ligase/mRNA capping enzyme, catalytic domain"/>
    <property type="match status" value="1"/>
</dbReference>
<keyword evidence="11 14" id="KW-0234">DNA repair</keyword>
<keyword evidence="9 14" id="KW-0460">Magnesium</keyword>
<dbReference type="FunFam" id="1.10.150.20:FF:000006">
    <property type="entry name" value="DNA ligase"/>
    <property type="match status" value="1"/>
</dbReference>
<dbReference type="InterPro" id="IPR004150">
    <property type="entry name" value="NAD_DNA_ligase_OB"/>
</dbReference>
<dbReference type="Gene3D" id="3.30.470.30">
    <property type="entry name" value="DNA ligase/mRNA capping enzyme"/>
    <property type="match status" value="1"/>
</dbReference>
<proteinExistence type="inferred from homology"/>
<dbReference type="PANTHER" id="PTHR23389:SF9">
    <property type="entry name" value="DNA LIGASE"/>
    <property type="match status" value="1"/>
</dbReference>
<feature type="binding site" evidence="14">
    <location>
        <position position="418"/>
    </location>
    <ligand>
        <name>Zn(2+)</name>
        <dbReference type="ChEBI" id="CHEBI:29105"/>
    </ligand>
</feature>
<dbReference type="CDD" id="cd00114">
    <property type="entry name" value="LIGANc"/>
    <property type="match status" value="1"/>
</dbReference>
<dbReference type="SUPFAM" id="SSF47781">
    <property type="entry name" value="RuvA domain 2-like"/>
    <property type="match status" value="1"/>
</dbReference>
<feature type="binding site" evidence="14">
    <location>
        <position position="439"/>
    </location>
    <ligand>
        <name>Zn(2+)</name>
        <dbReference type="ChEBI" id="CHEBI:29105"/>
    </ligand>
</feature>
<dbReference type="FunFam" id="3.30.470.30:FF:000001">
    <property type="entry name" value="DNA ligase"/>
    <property type="match status" value="1"/>
</dbReference>
<keyword evidence="18" id="KW-1185">Reference proteome</keyword>
<dbReference type="Pfam" id="PF14520">
    <property type="entry name" value="HHH_5"/>
    <property type="match status" value="1"/>
</dbReference>
<dbReference type="SUPFAM" id="SSF52113">
    <property type="entry name" value="BRCT domain"/>
    <property type="match status" value="1"/>
</dbReference>
<dbReference type="PIRSF" id="PIRSF001604">
    <property type="entry name" value="LigA"/>
    <property type="match status" value="1"/>
</dbReference>
<dbReference type="FunFam" id="2.40.50.140:FF:000012">
    <property type="entry name" value="DNA ligase"/>
    <property type="match status" value="1"/>
</dbReference>
<dbReference type="Gene3D" id="3.40.50.10190">
    <property type="entry name" value="BRCT domain"/>
    <property type="match status" value="1"/>
</dbReference>
<dbReference type="RefSeq" id="WP_152810441.1">
    <property type="nucleotide sequence ID" value="NZ_WHNW01000007.1"/>
</dbReference>
<feature type="binding site" evidence="14">
    <location>
        <position position="297"/>
    </location>
    <ligand>
        <name>NAD(+)</name>
        <dbReference type="ChEBI" id="CHEBI:57540"/>
    </ligand>
</feature>
<evidence type="ECO:0000256" key="4">
    <source>
        <dbReference type="ARBA" id="ARBA00022598"/>
    </source>
</evidence>
<sequence length="685" mass="74921">MTINNDIITEYQALVAQIHQYDYHYYVLDDPIISDEDYDAVIQRILQLEKADPAIQAADSPTQRVGGGLASQFEAIAHAIPMLSLDNVFTPQALTEFNQRVLSRLEWSSPDSPQNITYAAEPKIDGLAIALRYENGQLVQALTRGDGRVGENVLENVKTIRAIPLKLRAPYPQLIEVRGEVFMPKSGFNALNEAQQAAGEKPFANPRNAAAGSLRQLNAAITAKRPLAFYAYGVGEKSSDVVLPSYDATIDRLNTLGLPTCPLFEVCRGVDALIDYHRRLLNVRQSLDYDIDGVVFKVNETALQQQLGFVSRAPRWAIAYKFPAEEKTTTVQAIDIQVGRTGALTPVARLAPVSVGGVMVTNATLHNADELARKDIRVGDTVIIRRAGDVIPEVVRYIPTYRQPNALPYRMPTACPVCGSEALKLDEEAVTRCMGGLFCRAQLTQSLIHFVSRKAMDIEGLGDKVIAQLIENELVRTPADIYRLTHDALVNLERLGDKSAANLIQAIEDSKQTTFARLLYALGIREVGEVMAETLANEFVDFAVLYTADVEALQTIDGIGPKMATFIHTFFQQPHNREVIDALIALGVNPKNSQPSTPITQAGNHFMGKKVVVTGTLARMSRDQAKAKLKALGAKVQSSVSSQTDILVAGEKAGSKLTKASSLGIAVMDEVAFYQALDEIESAFN</sequence>
<dbReference type="HAMAP" id="MF_01588">
    <property type="entry name" value="DNA_ligase_A"/>
    <property type="match status" value="1"/>
</dbReference>
<dbReference type="InParanoid" id="A0A6N7F0Y3"/>
<feature type="binding site" evidence="14">
    <location>
        <position position="321"/>
    </location>
    <ligand>
        <name>NAD(+)</name>
        <dbReference type="ChEBI" id="CHEBI:57540"/>
    </ligand>
</feature>
<dbReference type="InterPro" id="IPR010994">
    <property type="entry name" value="RuvA_2-like"/>
</dbReference>
<evidence type="ECO:0000256" key="7">
    <source>
        <dbReference type="ARBA" id="ARBA00022763"/>
    </source>
</evidence>
<dbReference type="GO" id="GO:0046872">
    <property type="term" value="F:metal ion binding"/>
    <property type="evidence" value="ECO:0007669"/>
    <property type="project" value="UniProtKB-KW"/>
</dbReference>
<evidence type="ECO:0000313" key="17">
    <source>
        <dbReference type="EMBL" id="MPV86448.1"/>
    </source>
</evidence>
<feature type="binding site" evidence="14">
    <location>
        <position position="144"/>
    </location>
    <ligand>
        <name>NAD(+)</name>
        <dbReference type="ChEBI" id="CHEBI:57540"/>
    </ligand>
</feature>
<comment type="caution">
    <text evidence="14">Lacks conserved residue(s) required for the propagation of feature annotation.</text>
</comment>
<dbReference type="PROSITE" id="PS01055">
    <property type="entry name" value="DNA_LIGASE_N1"/>
    <property type="match status" value="1"/>
</dbReference>
<dbReference type="Gene3D" id="6.20.10.30">
    <property type="match status" value="1"/>
</dbReference>
<feature type="active site" description="N6-AMP-lysine intermediate" evidence="14">
    <location>
        <position position="123"/>
    </location>
</feature>
<comment type="similarity">
    <text evidence="13 14">Belongs to the NAD-dependent DNA ligase family. LigA subfamily.</text>
</comment>
<feature type="binding site" evidence="14">
    <location>
        <position position="121"/>
    </location>
    <ligand>
        <name>NAD(+)</name>
        <dbReference type="ChEBI" id="CHEBI:57540"/>
    </ligand>
</feature>
<keyword evidence="4 14" id="KW-0436">Ligase</keyword>
<dbReference type="SMART" id="SM00532">
    <property type="entry name" value="LIGANc"/>
    <property type="match status" value="1"/>
</dbReference>
<dbReference type="Pfam" id="PF03120">
    <property type="entry name" value="OB_DNA_ligase"/>
    <property type="match status" value="1"/>
</dbReference>
<dbReference type="Pfam" id="PF01653">
    <property type="entry name" value="DNA_ligase_aden"/>
    <property type="match status" value="1"/>
</dbReference>
<comment type="cofactor">
    <cofactor evidence="14">
        <name>Mg(2+)</name>
        <dbReference type="ChEBI" id="CHEBI:18420"/>
    </cofactor>
    <cofactor evidence="14">
        <name>Mn(2+)</name>
        <dbReference type="ChEBI" id="CHEBI:29035"/>
    </cofactor>
</comment>
<name>A0A6N7F0Y3_9GAMM</name>
<feature type="binding site" evidence="14">
    <location>
        <position position="415"/>
    </location>
    <ligand>
        <name>Zn(2+)</name>
        <dbReference type="ChEBI" id="CHEBI:29105"/>
    </ligand>
</feature>
<dbReference type="GO" id="GO:0006281">
    <property type="term" value="P:DNA repair"/>
    <property type="evidence" value="ECO:0007669"/>
    <property type="project" value="UniProtKB-KW"/>
</dbReference>
<evidence type="ECO:0000256" key="11">
    <source>
        <dbReference type="ARBA" id="ARBA00023204"/>
    </source>
</evidence>
<evidence type="ECO:0000256" key="13">
    <source>
        <dbReference type="ARBA" id="ARBA00060881"/>
    </source>
</evidence>
<dbReference type="InterPro" id="IPR041663">
    <property type="entry name" value="DisA/LigA_HHH"/>
</dbReference>